<organism evidence="2 3">
    <name type="scientific">Setaria italica</name>
    <name type="common">Foxtail millet</name>
    <name type="synonym">Panicum italicum</name>
    <dbReference type="NCBI Taxonomy" id="4555"/>
    <lineage>
        <taxon>Eukaryota</taxon>
        <taxon>Viridiplantae</taxon>
        <taxon>Streptophyta</taxon>
        <taxon>Embryophyta</taxon>
        <taxon>Tracheophyta</taxon>
        <taxon>Spermatophyta</taxon>
        <taxon>Magnoliopsida</taxon>
        <taxon>Liliopsida</taxon>
        <taxon>Poales</taxon>
        <taxon>Poaceae</taxon>
        <taxon>PACMAD clade</taxon>
        <taxon>Panicoideae</taxon>
        <taxon>Panicodae</taxon>
        <taxon>Paniceae</taxon>
        <taxon>Cenchrinae</taxon>
        <taxon>Setaria</taxon>
    </lineage>
</organism>
<sequence>MSIPVQLSVVVNSCGKNVPQGFQCPT</sequence>
<evidence type="ECO:0000313" key="3">
    <source>
        <dbReference type="Proteomes" id="UP000004995"/>
    </source>
</evidence>
<dbReference type="AlphaFoldDB" id="A0A0Q3N5Q1"/>
<dbReference type="SUPFAM" id="SSF47699">
    <property type="entry name" value="Bifunctional inhibitor/lipid-transfer protein/seed storage 2S albumin"/>
    <property type="match status" value="1"/>
</dbReference>
<dbReference type="Proteomes" id="UP000004995">
    <property type="component" value="Unassembled WGS sequence"/>
</dbReference>
<proteinExistence type="predicted"/>
<evidence type="ECO:0000259" key="1">
    <source>
        <dbReference type="Pfam" id="PF14547"/>
    </source>
</evidence>
<reference evidence="3" key="1">
    <citation type="journal article" date="2012" name="Nat. Biotechnol.">
        <title>Reference genome sequence of the model plant Setaria.</title>
        <authorList>
            <person name="Bennetzen J.L."/>
            <person name="Schmutz J."/>
            <person name="Wang H."/>
            <person name="Percifield R."/>
            <person name="Hawkins J."/>
            <person name="Pontaroli A.C."/>
            <person name="Estep M."/>
            <person name="Feng L."/>
            <person name="Vaughn J.N."/>
            <person name="Grimwood J."/>
            <person name="Jenkins J."/>
            <person name="Barry K."/>
            <person name="Lindquist E."/>
            <person name="Hellsten U."/>
            <person name="Deshpande S."/>
            <person name="Wang X."/>
            <person name="Wu X."/>
            <person name="Mitros T."/>
            <person name="Triplett J."/>
            <person name="Yang X."/>
            <person name="Ye C.Y."/>
            <person name="Mauro-Herrera M."/>
            <person name="Wang L."/>
            <person name="Li P."/>
            <person name="Sharma M."/>
            <person name="Sharma R."/>
            <person name="Ronald P.C."/>
            <person name="Panaud O."/>
            <person name="Kellogg E.A."/>
            <person name="Brutnell T.P."/>
            <person name="Doust A.N."/>
            <person name="Tuskan G.A."/>
            <person name="Rokhsar D."/>
            <person name="Devos K.M."/>
        </authorList>
    </citation>
    <scope>NUCLEOTIDE SEQUENCE [LARGE SCALE GENOMIC DNA]</scope>
    <source>
        <strain evidence="3">cv. Yugu1</strain>
    </source>
</reference>
<evidence type="ECO:0000313" key="2">
    <source>
        <dbReference type="EnsemblPlants" id="KQK90007"/>
    </source>
</evidence>
<name>A0A0Q3N5Q1_SETIT</name>
<feature type="domain" description="Hydrophobic seed protein" evidence="1">
    <location>
        <begin position="2"/>
        <end position="25"/>
    </location>
</feature>
<dbReference type="InParanoid" id="A0A0Q3N5Q1"/>
<dbReference type="eggNOG" id="ENOG502R3IS">
    <property type="taxonomic scope" value="Eukaryota"/>
</dbReference>
<dbReference type="EnsemblPlants" id="KQK90007">
    <property type="protein sequence ID" value="KQK90007"/>
    <property type="gene ID" value="SETIT_039579mg"/>
</dbReference>
<dbReference type="Pfam" id="PF14547">
    <property type="entry name" value="Hydrophob_seed"/>
    <property type="match status" value="1"/>
</dbReference>
<dbReference type="EMBL" id="AGNK02005864">
    <property type="status" value="NOT_ANNOTATED_CDS"/>
    <property type="molecule type" value="Genomic_DNA"/>
</dbReference>
<accession>A0A0Q3N5Q1</accession>
<reference evidence="2" key="2">
    <citation type="submission" date="2018-08" db="UniProtKB">
        <authorList>
            <consortium name="EnsemblPlants"/>
        </authorList>
    </citation>
    <scope>IDENTIFICATION</scope>
    <source>
        <strain evidence="2">Yugu1</strain>
    </source>
</reference>
<dbReference type="InterPro" id="IPR036312">
    <property type="entry name" value="Bifun_inhib/LTP/seed_sf"/>
</dbReference>
<dbReference type="InterPro" id="IPR027923">
    <property type="entry name" value="Hydrophob_seed_dom"/>
</dbReference>
<protein>
    <recommendedName>
        <fullName evidence="1">Hydrophobic seed protein domain-containing protein</fullName>
    </recommendedName>
</protein>
<dbReference type="Gramene" id="KQK90007">
    <property type="protein sequence ID" value="KQK90007"/>
    <property type="gene ID" value="SETIT_039579mg"/>
</dbReference>
<keyword evidence="3" id="KW-1185">Reference proteome</keyword>
<dbReference type="Gene3D" id="1.10.110.10">
    <property type="entry name" value="Plant lipid-transfer and hydrophobic proteins"/>
    <property type="match status" value="1"/>
</dbReference>